<dbReference type="PANTHER" id="PTHR19328:SF75">
    <property type="entry name" value="ALDOSE SUGAR DEHYDROGENASE YLII"/>
    <property type="match status" value="1"/>
</dbReference>
<feature type="domain" description="Glucose/Sorbosone dehydrogenase" evidence="2">
    <location>
        <begin position="54"/>
        <end position="384"/>
    </location>
</feature>
<dbReference type="RefSeq" id="WP_217286166.1">
    <property type="nucleotide sequence ID" value="NZ_CP077683.1"/>
</dbReference>
<organism evidence="3 4">
    <name type="scientific">Geomonas subterranea</name>
    <dbReference type="NCBI Taxonomy" id="2847989"/>
    <lineage>
        <taxon>Bacteria</taxon>
        <taxon>Pseudomonadati</taxon>
        <taxon>Thermodesulfobacteriota</taxon>
        <taxon>Desulfuromonadia</taxon>
        <taxon>Geobacterales</taxon>
        <taxon>Geobacteraceae</taxon>
        <taxon>Geomonas</taxon>
    </lineage>
</organism>
<dbReference type="Proteomes" id="UP000683559">
    <property type="component" value="Chromosome"/>
</dbReference>
<feature type="chain" id="PRO_5045187450" evidence="1">
    <location>
        <begin position="29"/>
        <end position="389"/>
    </location>
</feature>
<evidence type="ECO:0000313" key="3">
    <source>
        <dbReference type="EMBL" id="QXE89487.1"/>
    </source>
</evidence>
<reference evidence="3 4" key="1">
    <citation type="submission" date="2021-06" db="EMBL/GenBank/DDBJ databases">
        <title>Gemonas diversity in paddy soil.</title>
        <authorList>
            <person name="Liu G."/>
        </authorList>
    </citation>
    <scope>NUCLEOTIDE SEQUENCE [LARGE SCALE GENOMIC DNA]</scope>
    <source>
        <strain evidence="3 4">RG2</strain>
    </source>
</reference>
<evidence type="ECO:0000313" key="4">
    <source>
        <dbReference type="Proteomes" id="UP000683559"/>
    </source>
</evidence>
<sequence>MISRRASLSKTSAALCAIAVSLCSAACAGTSEAAAPPRTAFPAKLALTAVAKGLKQPTAIVNARDGSKRLFVLEQQGKIRIIRNGTLAPAPFLDITSLVKSGGERGLLGLAFPPDFASRKTFYVDYTNKSGIGNTVIASFKAGNHPDAADPASRKELLTIVQPYANHNGGQLAFGPDGLLYIGMGDGGSGGDPHGNGQRLDTLLGKILRIDVRSDAAPYQLPKNPFGNEIWAYGLRNPWRFSFDRGTGDLYIADVGQDEVEEIDFQPAGSGAGANYGWNVMEGDRCFKKPGCTKSGLTLPVAVYRHGEGNCSVTGGYVYRGKIEQLRGIYLYGDFCSGRIWGLRRGGGKWQSRLLLDTPYAISTFGEDEDGELYLADYGSGTIYRIGAP</sequence>
<proteinExistence type="predicted"/>
<gene>
    <name evidence="3" type="ORF">KP001_13645</name>
</gene>
<dbReference type="Pfam" id="PF07995">
    <property type="entry name" value="GSDH"/>
    <property type="match status" value="1"/>
</dbReference>
<dbReference type="InterPro" id="IPR012938">
    <property type="entry name" value="Glc/Sorbosone_DH"/>
</dbReference>
<accession>A0ABX8LFP1</accession>
<keyword evidence="4" id="KW-1185">Reference proteome</keyword>
<feature type="signal peptide" evidence="1">
    <location>
        <begin position="1"/>
        <end position="28"/>
    </location>
</feature>
<evidence type="ECO:0000259" key="2">
    <source>
        <dbReference type="Pfam" id="PF07995"/>
    </source>
</evidence>
<dbReference type="EMBL" id="CP077683">
    <property type="protein sequence ID" value="QXE89487.1"/>
    <property type="molecule type" value="Genomic_DNA"/>
</dbReference>
<protein>
    <submittedName>
        <fullName evidence="3">PQQ-dependent sugar dehydrogenase</fullName>
    </submittedName>
</protein>
<dbReference type="PANTHER" id="PTHR19328">
    <property type="entry name" value="HEDGEHOG-INTERACTING PROTEIN"/>
    <property type="match status" value="1"/>
</dbReference>
<keyword evidence="1" id="KW-0732">Signal</keyword>
<evidence type="ECO:0000256" key="1">
    <source>
        <dbReference type="SAM" id="SignalP"/>
    </source>
</evidence>
<name>A0ABX8LFP1_9BACT</name>